<organism evidence="3 4">
    <name type="scientific">Candidatus Alistipes intestinigallinarum</name>
    <dbReference type="NCBI Taxonomy" id="2838440"/>
    <lineage>
        <taxon>Bacteria</taxon>
        <taxon>Pseudomonadati</taxon>
        <taxon>Bacteroidota</taxon>
        <taxon>Bacteroidia</taxon>
        <taxon>Bacteroidales</taxon>
        <taxon>Rikenellaceae</taxon>
        <taxon>Alistipes</taxon>
    </lineage>
</organism>
<dbReference type="PROSITE" id="PS51257">
    <property type="entry name" value="PROKAR_LIPOPROTEIN"/>
    <property type="match status" value="1"/>
</dbReference>
<protein>
    <recommendedName>
        <fullName evidence="2">Surface glycan-binding protein B xyloglucan binding domain-containing protein</fullName>
    </recommendedName>
</protein>
<sequence length="375" mass="41508">MKAIYLWISILLFAATGCADENYDYGDKGAPKIDYAIDPVAMARLDVVTVGQAVQFVGDNLGSVHKISINGVEVAIGSTTRLTHSLYLTIPRLTRSESYVMTLENDFGSTEVALSIEFPPFQITGIFNEWTPPGQELKLLGESMDLYAKVGVSKLMFGDKAALVTEVSETYVKAVVPEGVGNKTVITFLADDASEGVKCPVRYRDDTFIIENLEDKSTTRYPDWVVPNDDYPAPLDPAPTEGSQYTRIVTEVGKTGLVNMIANYNLVIPESYFTTDADNYVLKFELCTIKPIAYRLAIALNQSMNWYAFGPSSLTTDPALMISTGGEWQTFTIPMDTWKNKGGTKNMRIWVGSHPSGNSYDFCIDNVRLQPINWE</sequence>
<dbReference type="EMBL" id="DXDA01000019">
    <property type="protein sequence ID" value="HIY68231.1"/>
    <property type="molecule type" value="Genomic_DNA"/>
</dbReference>
<dbReference type="GO" id="GO:0030247">
    <property type="term" value="F:polysaccharide binding"/>
    <property type="evidence" value="ECO:0007669"/>
    <property type="project" value="InterPro"/>
</dbReference>
<evidence type="ECO:0000313" key="3">
    <source>
        <dbReference type="EMBL" id="HIY68231.1"/>
    </source>
</evidence>
<gene>
    <name evidence="3" type="ORF">H9828_02295</name>
</gene>
<dbReference type="AlphaFoldDB" id="A0A9D1Z263"/>
<reference evidence="3" key="1">
    <citation type="journal article" date="2021" name="PeerJ">
        <title>Extensive microbial diversity within the chicken gut microbiome revealed by metagenomics and culture.</title>
        <authorList>
            <person name="Gilroy R."/>
            <person name="Ravi A."/>
            <person name="Getino M."/>
            <person name="Pursley I."/>
            <person name="Horton D.L."/>
            <person name="Alikhan N.F."/>
            <person name="Baker D."/>
            <person name="Gharbi K."/>
            <person name="Hall N."/>
            <person name="Watson M."/>
            <person name="Adriaenssens E.M."/>
            <person name="Foster-Nyarko E."/>
            <person name="Jarju S."/>
            <person name="Secka A."/>
            <person name="Antonio M."/>
            <person name="Oren A."/>
            <person name="Chaudhuri R.R."/>
            <person name="La Ragione R."/>
            <person name="Hildebrand F."/>
            <person name="Pallen M.J."/>
        </authorList>
    </citation>
    <scope>NUCLEOTIDE SEQUENCE</scope>
    <source>
        <strain evidence="3">5134</strain>
    </source>
</reference>
<reference evidence="3" key="2">
    <citation type="submission" date="2021-04" db="EMBL/GenBank/DDBJ databases">
        <authorList>
            <person name="Gilroy R."/>
        </authorList>
    </citation>
    <scope>NUCLEOTIDE SEQUENCE</scope>
    <source>
        <strain evidence="3">5134</strain>
    </source>
</reference>
<dbReference type="InterPro" id="IPR013783">
    <property type="entry name" value="Ig-like_fold"/>
</dbReference>
<feature type="domain" description="Surface glycan-binding protein B xyloglucan binding" evidence="2">
    <location>
        <begin position="203"/>
        <end position="369"/>
    </location>
</feature>
<evidence type="ECO:0000313" key="4">
    <source>
        <dbReference type="Proteomes" id="UP000886844"/>
    </source>
</evidence>
<dbReference type="InterPro" id="IPR008979">
    <property type="entry name" value="Galactose-bd-like_sf"/>
</dbReference>
<dbReference type="Pfam" id="PF18329">
    <property type="entry name" value="SGBP_B_XBD"/>
    <property type="match status" value="1"/>
</dbReference>
<comment type="caution">
    <text evidence="3">The sequence shown here is derived from an EMBL/GenBank/DDBJ whole genome shotgun (WGS) entry which is preliminary data.</text>
</comment>
<proteinExistence type="predicted"/>
<feature type="chain" id="PRO_5039731394" description="Surface glycan-binding protein B xyloglucan binding domain-containing protein" evidence="1">
    <location>
        <begin position="20"/>
        <end position="375"/>
    </location>
</feature>
<dbReference type="Proteomes" id="UP000886844">
    <property type="component" value="Unassembled WGS sequence"/>
</dbReference>
<name>A0A9D1Z263_9BACT</name>
<feature type="signal peptide" evidence="1">
    <location>
        <begin position="1"/>
        <end position="19"/>
    </location>
</feature>
<evidence type="ECO:0000256" key="1">
    <source>
        <dbReference type="SAM" id="SignalP"/>
    </source>
</evidence>
<dbReference type="SUPFAM" id="SSF49785">
    <property type="entry name" value="Galactose-binding domain-like"/>
    <property type="match status" value="1"/>
</dbReference>
<evidence type="ECO:0000259" key="2">
    <source>
        <dbReference type="Pfam" id="PF18329"/>
    </source>
</evidence>
<keyword evidence="1" id="KW-0732">Signal</keyword>
<accession>A0A9D1Z263</accession>
<dbReference type="Gene3D" id="2.60.40.10">
    <property type="entry name" value="Immunoglobulins"/>
    <property type="match status" value="1"/>
</dbReference>
<dbReference type="InterPro" id="IPR040475">
    <property type="entry name" value="SGBP_B_XBD"/>
</dbReference>